<comment type="caution">
    <text evidence="1">The sequence shown here is derived from an EMBL/GenBank/DDBJ whole genome shotgun (WGS) entry which is preliminary data.</text>
</comment>
<organism evidence="1 2">
    <name type="scientific">Paramecium sonneborni</name>
    <dbReference type="NCBI Taxonomy" id="65129"/>
    <lineage>
        <taxon>Eukaryota</taxon>
        <taxon>Sar</taxon>
        <taxon>Alveolata</taxon>
        <taxon>Ciliophora</taxon>
        <taxon>Intramacronucleata</taxon>
        <taxon>Oligohymenophorea</taxon>
        <taxon>Peniculida</taxon>
        <taxon>Parameciidae</taxon>
        <taxon>Paramecium</taxon>
    </lineage>
</organism>
<dbReference type="EMBL" id="CAJJDN010000081">
    <property type="protein sequence ID" value="CAD8103862.1"/>
    <property type="molecule type" value="Genomic_DNA"/>
</dbReference>
<dbReference type="Proteomes" id="UP000692954">
    <property type="component" value="Unassembled WGS sequence"/>
</dbReference>
<keyword evidence="2" id="KW-1185">Reference proteome</keyword>
<proteinExistence type="predicted"/>
<evidence type="ECO:0000313" key="2">
    <source>
        <dbReference type="Proteomes" id="UP000692954"/>
    </source>
</evidence>
<evidence type="ECO:0000313" key="1">
    <source>
        <dbReference type="EMBL" id="CAD8103862.1"/>
    </source>
</evidence>
<accession>A0A8S1PL59</accession>
<name>A0A8S1PL59_9CILI</name>
<gene>
    <name evidence="1" type="ORF">PSON_ATCC_30995.1.T0810056</name>
</gene>
<protein>
    <submittedName>
        <fullName evidence="1">Uncharacterized protein</fullName>
    </submittedName>
</protein>
<sequence length="333" mass="38291">MDIRSAICNLITTVSNFIIESKLKAQLDLIQNLASKPNSNLDEILKLMNNLGKDQNIHQRVFSQPLQLNSPKPSNKVQAQSGANVSAFSGGINTKIQNNGSRIQYVSPVKTIRDDKQYKTNSDRQICLTSETLTQTPKNYNDFKPFDKLTIDLQSKQKDQSNLHINRPTLGVIQDLLEQSQKEISIPQNYNTQQILTQFNPNQQFDYQQDYQQYQQQVIKQYNQNKVSQRLLVNLDSCIKQMRSNTFKLILTNEKTTEIDTCTSIPQNSQLDNSITASQRKQFNPLQKGIHQKMTDKDLFYIQQNFLMKKLIVKAKKGEKSSPFNPVLDIFLQ</sequence>
<dbReference type="AlphaFoldDB" id="A0A8S1PL59"/>
<reference evidence="1" key="1">
    <citation type="submission" date="2021-01" db="EMBL/GenBank/DDBJ databases">
        <authorList>
            <consortium name="Genoscope - CEA"/>
            <person name="William W."/>
        </authorList>
    </citation>
    <scope>NUCLEOTIDE SEQUENCE</scope>
</reference>